<dbReference type="CDD" id="cd00037">
    <property type="entry name" value="CLECT"/>
    <property type="match status" value="1"/>
</dbReference>
<gene>
    <name evidence="3" type="ORF">DGAL_LOCUS11093</name>
</gene>
<feature type="signal peptide" evidence="1">
    <location>
        <begin position="1"/>
        <end position="18"/>
    </location>
</feature>
<evidence type="ECO:0000259" key="2">
    <source>
        <dbReference type="PROSITE" id="PS50041"/>
    </source>
</evidence>
<dbReference type="SMART" id="SM00034">
    <property type="entry name" value="CLECT"/>
    <property type="match status" value="1"/>
</dbReference>
<accession>A0A8J2RXR0</accession>
<dbReference type="Gene3D" id="3.10.100.10">
    <property type="entry name" value="Mannose-Binding Protein A, subunit A"/>
    <property type="match status" value="1"/>
</dbReference>
<dbReference type="Proteomes" id="UP000789390">
    <property type="component" value="Unassembled WGS sequence"/>
</dbReference>
<evidence type="ECO:0000256" key="1">
    <source>
        <dbReference type="SAM" id="SignalP"/>
    </source>
</evidence>
<dbReference type="Pfam" id="PF00059">
    <property type="entry name" value="Lectin_C"/>
    <property type="match status" value="1"/>
</dbReference>
<proteinExistence type="predicted"/>
<dbReference type="InterPro" id="IPR050111">
    <property type="entry name" value="C-type_lectin/snaclec_domain"/>
</dbReference>
<feature type="domain" description="C-type lectin" evidence="2">
    <location>
        <begin position="60"/>
        <end position="185"/>
    </location>
</feature>
<keyword evidence="1" id="KW-0732">Signal</keyword>
<comment type="caution">
    <text evidence="3">The sequence shown here is derived from an EMBL/GenBank/DDBJ whole genome shotgun (WGS) entry which is preliminary data.</text>
</comment>
<dbReference type="PANTHER" id="PTHR22803">
    <property type="entry name" value="MANNOSE, PHOSPHOLIPASE, LECTIN RECEPTOR RELATED"/>
    <property type="match status" value="1"/>
</dbReference>
<evidence type="ECO:0000313" key="4">
    <source>
        <dbReference type="Proteomes" id="UP000789390"/>
    </source>
</evidence>
<reference evidence="3" key="1">
    <citation type="submission" date="2021-11" db="EMBL/GenBank/DDBJ databases">
        <authorList>
            <person name="Schell T."/>
        </authorList>
    </citation>
    <scope>NUCLEOTIDE SEQUENCE</scope>
    <source>
        <strain evidence="3">M5</strain>
    </source>
</reference>
<feature type="chain" id="PRO_5035312929" description="C-type lectin domain-containing protein" evidence="1">
    <location>
        <begin position="19"/>
        <end position="223"/>
    </location>
</feature>
<dbReference type="PROSITE" id="PS50041">
    <property type="entry name" value="C_TYPE_LECTIN_2"/>
    <property type="match status" value="1"/>
</dbReference>
<keyword evidence="4" id="KW-1185">Reference proteome</keyword>
<dbReference type="InterPro" id="IPR016186">
    <property type="entry name" value="C-type_lectin-like/link_sf"/>
</dbReference>
<dbReference type="AlphaFoldDB" id="A0A8J2RXR0"/>
<organism evidence="3 4">
    <name type="scientific">Daphnia galeata</name>
    <dbReference type="NCBI Taxonomy" id="27404"/>
    <lineage>
        <taxon>Eukaryota</taxon>
        <taxon>Metazoa</taxon>
        <taxon>Ecdysozoa</taxon>
        <taxon>Arthropoda</taxon>
        <taxon>Crustacea</taxon>
        <taxon>Branchiopoda</taxon>
        <taxon>Diplostraca</taxon>
        <taxon>Cladocera</taxon>
        <taxon>Anomopoda</taxon>
        <taxon>Daphniidae</taxon>
        <taxon>Daphnia</taxon>
    </lineage>
</organism>
<dbReference type="InterPro" id="IPR001304">
    <property type="entry name" value="C-type_lectin-like"/>
</dbReference>
<dbReference type="InterPro" id="IPR016187">
    <property type="entry name" value="CTDL_fold"/>
</dbReference>
<protein>
    <recommendedName>
        <fullName evidence="2">C-type lectin domain-containing protein</fullName>
    </recommendedName>
</protein>
<dbReference type="OrthoDB" id="7357196at2759"/>
<sequence length="223" mass="25127">MRSFIILFGVVLLNGQLSEQFAVDVNQTGSDESSVEMLRISPPSAMCESSMGNRYKCVKLQTKCYCFVNKQLTWDKAQEFCSVNGKRLLSIETQQEQNDVSSVLMPIVLSDPIASKIGVWTSGNYNAGTKTFSWTAQTPFTFVNWFYGEPRNTGQDQCLHVRIVPQLSASWATLACDQWMPFICQNDLEEEISLAEITAIVSELKKEVEDLKKILIGNIYCSY</sequence>
<dbReference type="EMBL" id="CAKKLH010000278">
    <property type="protein sequence ID" value="CAH0107760.1"/>
    <property type="molecule type" value="Genomic_DNA"/>
</dbReference>
<dbReference type="SUPFAM" id="SSF56436">
    <property type="entry name" value="C-type lectin-like"/>
    <property type="match status" value="1"/>
</dbReference>
<name>A0A8J2RXR0_9CRUS</name>
<evidence type="ECO:0000313" key="3">
    <source>
        <dbReference type="EMBL" id="CAH0107760.1"/>
    </source>
</evidence>